<protein>
    <submittedName>
        <fullName evidence="1">Uncharacterized protein</fullName>
    </submittedName>
</protein>
<accession>A0A2P2QX84</accession>
<evidence type="ECO:0000313" key="1">
    <source>
        <dbReference type="EMBL" id="MBX71557.1"/>
    </source>
</evidence>
<name>A0A2P2QX84_RHIMU</name>
<dbReference type="PANTHER" id="PTHR33156:SF73">
    <property type="entry name" value="PROTEIN NUCLEAR FUSION DEFECTIVE 6, CHLOROPLASTIC_MITOCHONDRIAL-LIKE"/>
    <property type="match status" value="1"/>
</dbReference>
<sequence length="122" mass="13096">MAASKAVYGLSSRLQALANSLNKKPSCPQLSPLQSSPPSLVSVSARRLSRRPSRLPLHLSCIVESMMPFHGAIASARLISSLSSESDSWGLVPQGWSLIPVEIIICSCLNTGNPFLMYVNCI</sequence>
<reference evidence="1" key="1">
    <citation type="submission" date="2018-02" db="EMBL/GenBank/DDBJ databases">
        <title>Rhizophora mucronata_Transcriptome.</title>
        <authorList>
            <person name="Meera S.P."/>
            <person name="Sreeshan A."/>
            <person name="Augustine A."/>
        </authorList>
    </citation>
    <scope>NUCLEOTIDE SEQUENCE</scope>
    <source>
        <tissue evidence="1">Leaf</tissue>
    </source>
</reference>
<dbReference type="EMBL" id="GGEC01091073">
    <property type="protein sequence ID" value="MBX71557.1"/>
    <property type="molecule type" value="Transcribed_RNA"/>
</dbReference>
<dbReference type="AlphaFoldDB" id="A0A2P2QX84"/>
<organism evidence="1">
    <name type="scientific">Rhizophora mucronata</name>
    <name type="common">Asiatic mangrove</name>
    <dbReference type="NCBI Taxonomy" id="61149"/>
    <lineage>
        <taxon>Eukaryota</taxon>
        <taxon>Viridiplantae</taxon>
        <taxon>Streptophyta</taxon>
        <taxon>Embryophyta</taxon>
        <taxon>Tracheophyta</taxon>
        <taxon>Spermatophyta</taxon>
        <taxon>Magnoliopsida</taxon>
        <taxon>eudicotyledons</taxon>
        <taxon>Gunneridae</taxon>
        <taxon>Pentapetalae</taxon>
        <taxon>rosids</taxon>
        <taxon>fabids</taxon>
        <taxon>Malpighiales</taxon>
        <taxon>Rhizophoraceae</taxon>
        <taxon>Rhizophora</taxon>
    </lineage>
</organism>
<proteinExistence type="predicted"/>
<dbReference type="PANTHER" id="PTHR33156">
    <property type="entry name" value="OS02G0230000 PROTEIN"/>
    <property type="match status" value="1"/>
</dbReference>
<dbReference type="InterPro" id="IPR043459">
    <property type="entry name" value="NFD6/NOXY2-like"/>
</dbReference>